<evidence type="ECO:0000256" key="3">
    <source>
        <dbReference type="ARBA" id="ARBA00022679"/>
    </source>
</evidence>
<dbReference type="GO" id="GO:0016757">
    <property type="term" value="F:glycosyltransferase activity"/>
    <property type="evidence" value="ECO:0007669"/>
    <property type="project" value="UniProtKB-KW"/>
</dbReference>
<evidence type="ECO:0000259" key="8">
    <source>
        <dbReference type="Pfam" id="PF00535"/>
    </source>
</evidence>
<keyword evidence="6 7" id="KW-0472">Membrane</keyword>
<dbReference type="PANTHER" id="PTHR48090">
    <property type="entry name" value="UNDECAPRENYL-PHOSPHATE 4-DEOXY-4-FORMAMIDO-L-ARABINOSE TRANSFERASE-RELATED"/>
    <property type="match status" value="1"/>
</dbReference>
<dbReference type="InterPro" id="IPR001173">
    <property type="entry name" value="Glyco_trans_2-like"/>
</dbReference>
<protein>
    <submittedName>
        <fullName evidence="9">Glycosyltransferase family 2 protein</fullName>
    </submittedName>
</protein>
<evidence type="ECO:0000256" key="5">
    <source>
        <dbReference type="ARBA" id="ARBA00022989"/>
    </source>
</evidence>
<keyword evidence="3" id="KW-0808">Transferase</keyword>
<dbReference type="Gene3D" id="3.90.550.10">
    <property type="entry name" value="Spore Coat Polysaccharide Biosynthesis Protein SpsA, Chain A"/>
    <property type="match status" value="1"/>
</dbReference>
<evidence type="ECO:0000313" key="10">
    <source>
        <dbReference type="Proteomes" id="UP000824209"/>
    </source>
</evidence>
<comment type="subcellular location">
    <subcellularLocation>
        <location evidence="1">Membrane</location>
        <topology evidence="1">Multi-pass membrane protein</topology>
    </subcellularLocation>
</comment>
<comment type="caution">
    <text evidence="9">The sequence shown here is derived from an EMBL/GenBank/DDBJ whole genome shotgun (WGS) entry which is preliminary data.</text>
</comment>
<evidence type="ECO:0000256" key="1">
    <source>
        <dbReference type="ARBA" id="ARBA00004141"/>
    </source>
</evidence>
<reference evidence="9" key="2">
    <citation type="submission" date="2021-04" db="EMBL/GenBank/DDBJ databases">
        <authorList>
            <person name="Gilroy R."/>
        </authorList>
    </citation>
    <scope>NUCLEOTIDE SEQUENCE</scope>
    <source>
        <strain evidence="9">ChiBcec8-14828</strain>
    </source>
</reference>
<keyword evidence="4 7" id="KW-0812">Transmembrane</keyword>
<evidence type="ECO:0000256" key="4">
    <source>
        <dbReference type="ARBA" id="ARBA00022692"/>
    </source>
</evidence>
<dbReference type="PANTHER" id="PTHR48090:SF1">
    <property type="entry name" value="PROPHAGE BACTOPRENOL GLUCOSYL TRANSFERASE HOMOLOG"/>
    <property type="match status" value="1"/>
</dbReference>
<evidence type="ECO:0000256" key="6">
    <source>
        <dbReference type="ARBA" id="ARBA00023136"/>
    </source>
</evidence>
<dbReference type="Proteomes" id="UP000824209">
    <property type="component" value="Unassembled WGS sequence"/>
</dbReference>
<gene>
    <name evidence="9" type="ORF">H9943_07820</name>
</gene>
<accession>A0A9D2M3E2</accession>
<dbReference type="CDD" id="cd04187">
    <property type="entry name" value="DPM1_like_bac"/>
    <property type="match status" value="1"/>
</dbReference>
<dbReference type="Pfam" id="PF00535">
    <property type="entry name" value="Glycos_transf_2"/>
    <property type="match status" value="1"/>
</dbReference>
<sequence length="323" mass="36445">MKLPILYVVIPCYNEEEVLPVTSGLFFDKIHALAKAEKISPESRVLFVNDGSQDNTWPIIRRLSEENECCEGICLSRNRGHQNALLAGLMTARRYADVTISIDCDGQDDINAMDEMIDHYHKGMDIVYGVRSKRDTDTWFKRTTAESFYKLMNALGAQTVYNHADYRLMSRRALDGLAQFHEVNLFLRGLVPLVGYPSSIVTYERAERMAGESHYPLKKMLSFAFDGITSLSVKPIRLITTLGFLISFISVLAILWVFATKFFGQAVSGWSSMACAIFFMGGVQLLCLGVIGEYIGKIYNETKARPRFLISESTLPERGQENE</sequence>
<dbReference type="SUPFAM" id="SSF53448">
    <property type="entry name" value="Nucleotide-diphospho-sugar transferases"/>
    <property type="match status" value="1"/>
</dbReference>
<reference evidence="9" key="1">
    <citation type="journal article" date="2021" name="PeerJ">
        <title>Extensive microbial diversity within the chicken gut microbiome revealed by metagenomics and culture.</title>
        <authorList>
            <person name="Gilroy R."/>
            <person name="Ravi A."/>
            <person name="Getino M."/>
            <person name="Pursley I."/>
            <person name="Horton D.L."/>
            <person name="Alikhan N.F."/>
            <person name="Baker D."/>
            <person name="Gharbi K."/>
            <person name="Hall N."/>
            <person name="Watson M."/>
            <person name="Adriaenssens E.M."/>
            <person name="Foster-Nyarko E."/>
            <person name="Jarju S."/>
            <person name="Secka A."/>
            <person name="Antonio M."/>
            <person name="Oren A."/>
            <person name="Chaudhuri R.R."/>
            <person name="La Ragione R."/>
            <person name="Hildebrand F."/>
            <person name="Pallen M.J."/>
        </authorList>
    </citation>
    <scope>NUCLEOTIDE SEQUENCE</scope>
    <source>
        <strain evidence="9">ChiBcec8-14828</strain>
    </source>
</reference>
<name>A0A9D2M3E2_9FIRM</name>
<organism evidence="9 10">
    <name type="scientific">Candidatus Ruthenibacterium avium</name>
    <dbReference type="NCBI Taxonomy" id="2838751"/>
    <lineage>
        <taxon>Bacteria</taxon>
        <taxon>Bacillati</taxon>
        <taxon>Bacillota</taxon>
        <taxon>Clostridia</taxon>
        <taxon>Eubacteriales</taxon>
        <taxon>Oscillospiraceae</taxon>
        <taxon>Ruthenibacterium</taxon>
    </lineage>
</organism>
<dbReference type="InterPro" id="IPR050256">
    <property type="entry name" value="Glycosyltransferase_2"/>
</dbReference>
<evidence type="ECO:0000256" key="7">
    <source>
        <dbReference type="SAM" id="Phobius"/>
    </source>
</evidence>
<dbReference type="GO" id="GO:0005886">
    <property type="term" value="C:plasma membrane"/>
    <property type="evidence" value="ECO:0007669"/>
    <property type="project" value="TreeGrafter"/>
</dbReference>
<keyword evidence="2" id="KW-0328">Glycosyltransferase</keyword>
<dbReference type="AlphaFoldDB" id="A0A9D2M3E2"/>
<feature type="domain" description="Glycosyltransferase 2-like" evidence="8">
    <location>
        <begin position="8"/>
        <end position="175"/>
    </location>
</feature>
<dbReference type="EMBL" id="DWYA01000063">
    <property type="protein sequence ID" value="HJB40287.1"/>
    <property type="molecule type" value="Genomic_DNA"/>
</dbReference>
<keyword evidence="5 7" id="KW-1133">Transmembrane helix</keyword>
<feature type="transmembrane region" description="Helical" evidence="7">
    <location>
        <begin position="238"/>
        <end position="258"/>
    </location>
</feature>
<dbReference type="InterPro" id="IPR029044">
    <property type="entry name" value="Nucleotide-diphossugar_trans"/>
</dbReference>
<evidence type="ECO:0000256" key="2">
    <source>
        <dbReference type="ARBA" id="ARBA00022676"/>
    </source>
</evidence>
<evidence type="ECO:0000313" key="9">
    <source>
        <dbReference type="EMBL" id="HJB40287.1"/>
    </source>
</evidence>
<proteinExistence type="predicted"/>
<feature type="transmembrane region" description="Helical" evidence="7">
    <location>
        <begin position="270"/>
        <end position="295"/>
    </location>
</feature>